<dbReference type="PANTHER" id="PTHR48024:SF45">
    <property type="entry name" value="RNA BINDING DOMAIN PROTEIN"/>
    <property type="match status" value="1"/>
</dbReference>
<dbReference type="Gramene" id="C.cajan_09546.t">
    <property type="protein sequence ID" value="C.cajan_09546.t"/>
    <property type="gene ID" value="C.cajan_09546"/>
</dbReference>
<name>A0A151TUC4_CAJCA</name>
<evidence type="ECO:0000256" key="2">
    <source>
        <dbReference type="ARBA" id="ARBA00022472"/>
    </source>
</evidence>
<dbReference type="InterPro" id="IPR038538">
    <property type="entry name" value="MTERF_sf"/>
</dbReference>
<dbReference type="SUPFAM" id="SSF54928">
    <property type="entry name" value="RNA-binding domain, RBD"/>
    <property type="match status" value="1"/>
</dbReference>
<proteinExistence type="inferred from homology"/>
<gene>
    <name evidence="7" type="ORF">KK1_009814</name>
</gene>
<keyword evidence="2" id="KW-0804">Transcription</keyword>
<dbReference type="Gene3D" id="1.25.70.10">
    <property type="entry name" value="Transcription termination factor 3, mitochondrial"/>
    <property type="match status" value="2"/>
</dbReference>
<dbReference type="GO" id="GO:0005634">
    <property type="term" value="C:nucleus"/>
    <property type="evidence" value="ECO:0007669"/>
    <property type="project" value="TreeGrafter"/>
</dbReference>
<keyword evidence="3 5" id="KW-0694">RNA-binding</keyword>
<evidence type="ECO:0000256" key="5">
    <source>
        <dbReference type="PROSITE-ProRule" id="PRU00176"/>
    </source>
</evidence>
<dbReference type="Pfam" id="PF00076">
    <property type="entry name" value="RRM_1"/>
    <property type="match status" value="1"/>
</dbReference>
<sequence>MDDLKKRKLDEAGNGEFASKEELRFLIEPLAKPQLVDLLAKLGSQYPSIAEEIKSIASADPAHRKLFVRGLAWNTTSETLRAAFQEHGEIEEGAVIYDKATGKSRGYGFITFKNMESTQQALRAPSKLIDGRLAVCNLACEGLSGTSSAPDLSLRKLYIGSLSPEVTSEMLLNYFLRHGEIEEGSVAYDKDTNESRFHTTNTKTTPSSLKEAKAALLEYLHATRSLHFLDADNMCKNSPSFLHDLLAKTLSHSQTQTLTLTLTKRSISRYLRYHPINEFEPFFESVGLTPPEYAPLLPRDMIYLNDDPLLMDNYQTLCNYGVPRTKMGKIFKLAPQVFRYGPRVLSSKLREYENLGVGPGTLAGVVACSPCVLVGGVDFEFVKVVEKLKGLVGKDGDWIGSNFIDEGCCNWGVMLRVLCLLGRVYSEEQLGDLIVRHPCLIFEESGGCVLSLVVFLFKLGFSMDQVSRMFIEFPEIRVGKFLSNLKQCFLFLTEIEMEASEIERIFHSHCLVLGSFTLKKTITLLTFLNVGKKRLCRTVSDDPLLMKSWALGKRIEPLVNSYLEYESKELKKKFMLKLGYVENSKKMNEAIKLFRGKGAELEERLDFIVRAGLDYEVVCEMIRNSPRILSQTTDRINKKIEFLVNEGYSISDLASFPSFLSYSPRRVKLRFSMYNWLKEQGVIEAGFALSTIIACSEKAFERLYVKRHPSGLQVWQDLKAQISSDI</sequence>
<feature type="domain" description="RRM" evidence="6">
    <location>
        <begin position="64"/>
        <end position="132"/>
    </location>
</feature>
<dbReference type="InterPro" id="IPR050886">
    <property type="entry name" value="RNA-binding_reg"/>
</dbReference>
<evidence type="ECO:0000256" key="4">
    <source>
        <dbReference type="ARBA" id="ARBA00022946"/>
    </source>
</evidence>
<dbReference type="GO" id="GO:0003723">
    <property type="term" value="F:RNA binding"/>
    <property type="evidence" value="ECO:0007669"/>
    <property type="project" value="UniProtKB-UniRule"/>
</dbReference>
<dbReference type="InterPro" id="IPR000504">
    <property type="entry name" value="RRM_dom"/>
</dbReference>
<dbReference type="PANTHER" id="PTHR48024">
    <property type="entry name" value="GEO13361P1-RELATED"/>
    <property type="match status" value="1"/>
</dbReference>
<dbReference type="AlphaFoldDB" id="A0A151TUC4"/>
<dbReference type="Proteomes" id="UP000075243">
    <property type="component" value="Chromosome 3"/>
</dbReference>
<keyword evidence="8" id="KW-1185">Reference proteome</keyword>
<dbReference type="PROSITE" id="PS50102">
    <property type="entry name" value="RRM"/>
    <property type="match status" value="1"/>
</dbReference>
<keyword evidence="2" id="KW-0805">Transcription regulation</keyword>
<evidence type="ECO:0000313" key="7">
    <source>
        <dbReference type="EMBL" id="KYP70594.1"/>
    </source>
</evidence>
<keyword evidence="4" id="KW-0809">Transit peptide</keyword>
<dbReference type="STRING" id="3821.A0A151TUC4"/>
<organism evidence="7 8">
    <name type="scientific">Cajanus cajan</name>
    <name type="common">Pigeon pea</name>
    <name type="synonym">Cajanus indicus</name>
    <dbReference type="NCBI Taxonomy" id="3821"/>
    <lineage>
        <taxon>Eukaryota</taxon>
        <taxon>Viridiplantae</taxon>
        <taxon>Streptophyta</taxon>
        <taxon>Embryophyta</taxon>
        <taxon>Tracheophyta</taxon>
        <taxon>Spermatophyta</taxon>
        <taxon>Magnoliopsida</taxon>
        <taxon>eudicotyledons</taxon>
        <taxon>Gunneridae</taxon>
        <taxon>Pentapetalae</taxon>
        <taxon>rosids</taxon>
        <taxon>fabids</taxon>
        <taxon>Fabales</taxon>
        <taxon>Fabaceae</taxon>
        <taxon>Papilionoideae</taxon>
        <taxon>50 kb inversion clade</taxon>
        <taxon>NPAAA clade</taxon>
        <taxon>indigoferoid/millettioid clade</taxon>
        <taxon>Phaseoleae</taxon>
        <taxon>Cajanus</taxon>
    </lineage>
</organism>
<dbReference type="InterPro" id="IPR035979">
    <property type="entry name" value="RBD_domain_sf"/>
</dbReference>
<dbReference type="EMBL" id="CM003605">
    <property type="protein sequence ID" value="KYP70594.1"/>
    <property type="molecule type" value="Genomic_DNA"/>
</dbReference>
<evidence type="ECO:0000313" key="8">
    <source>
        <dbReference type="Proteomes" id="UP000075243"/>
    </source>
</evidence>
<dbReference type="Pfam" id="PF02536">
    <property type="entry name" value="mTERF"/>
    <property type="match status" value="2"/>
</dbReference>
<reference evidence="7 8" key="1">
    <citation type="journal article" date="2012" name="Nat. Biotechnol.">
        <title>Draft genome sequence of pigeonpea (Cajanus cajan), an orphan legume crop of resource-poor farmers.</title>
        <authorList>
            <person name="Varshney R.K."/>
            <person name="Chen W."/>
            <person name="Li Y."/>
            <person name="Bharti A.K."/>
            <person name="Saxena R.K."/>
            <person name="Schlueter J.A."/>
            <person name="Donoghue M.T."/>
            <person name="Azam S."/>
            <person name="Fan G."/>
            <person name="Whaley A.M."/>
            <person name="Farmer A.D."/>
            <person name="Sheridan J."/>
            <person name="Iwata A."/>
            <person name="Tuteja R."/>
            <person name="Penmetsa R.V."/>
            <person name="Wu W."/>
            <person name="Upadhyaya H.D."/>
            <person name="Yang S.P."/>
            <person name="Shah T."/>
            <person name="Saxena K.B."/>
            <person name="Michael T."/>
            <person name="McCombie W.R."/>
            <person name="Yang B."/>
            <person name="Zhang G."/>
            <person name="Yang H."/>
            <person name="Wang J."/>
            <person name="Spillane C."/>
            <person name="Cook D.R."/>
            <person name="May G.D."/>
            <person name="Xu X."/>
            <person name="Jackson S.A."/>
        </authorList>
    </citation>
    <scope>NUCLEOTIDE SEQUENCE [LARGE SCALE GENOMIC DNA]</scope>
    <source>
        <strain evidence="8">cv. Asha</strain>
    </source>
</reference>
<dbReference type="FunFam" id="3.30.70.330:FF:000595">
    <property type="entry name" value="UBP1-associated protein 2C-like"/>
    <property type="match status" value="1"/>
</dbReference>
<comment type="similarity">
    <text evidence="1">Belongs to the mTERF family.</text>
</comment>
<protein>
    <submittedName>
        <fullName evidence="7">RNA-binding protein Musashi isogeny Rbp6</fullName>
    </submittedName>
</protein>
<dbReference type="SMART" id="SM00360">
    <property type="entry name" value="RRM"/>
    <property type="match status" value="2"/>
</dbReference>
<dbReference type="SMART" id="SM00733">
    <property type="entry name" value="Mterf"/>
    <property type="match status" value="5"/>
</dbReference>
<dbReference type="Gene3D" id="3.30.70.330">
    <property type="match status" value="2"/>
</dbReference>
<keyword evidence="2" id="KW-0806">Transcription termination</keyword>
<dbReference type="InterPro" id="IPR003690">
    <property type="entry name" value="MTERF"/>
</dbReference>
<evidence type="ECO:0000256" key="3">
    <source>
        <dbReference type="ARBA" id="ARBA00022884"/>
    </source>
</evidence>
<dbReference type="InterPro" id="IPR012677">
    <property type="entry name" value="Nucleotide-bd_a/b_plait_sf"/>
</dbReference>
<evidence type="ECO:0000256" key="1">
    <source>
        <dbReference type="ARBA" id="ARBA00007692"/>
    </source>
</evidence>
<accession>A0A151TUC4</accession>
<dbReference type="GO" id="GO:0006353">
    <property type="term" value="P:DNA-templated transcription termination"/>
    <property type="evidence" value="ECO:0007669"/>
    <property type="project" value="UniProtKB-KW"/>
</dbReference>
<evidence type="ECO:0000259" key="6">
    <source>
        <dbReference type="PROSITE" id="PS50102"/>
    </source>
</evidence>
<dbReference type="OMA" id="WASSCFF"/>
<dbReference type="FunFam" id="1.25.70.10:FF:000014">
    <property type="entry name" value="Transcription termination factor MTEF18, mitochondrial"/>
    <property type="match status" value="1"/>
</dbReference>